<keyword evidence="2" id="KW-1185">Reference proteome</keyword>
<dbReference type="EMBL" id="CM037160">
    <property type="protein sequence ID" value="KAH7841042.1"/>
    <property type="molecule type" value="Genomic_DNA"/>
</dbReference>
<gene>
    <name evidence="1" type="ORF">Vadar_024860</name>
</gene>
<proteinExistence type="predicted"/>
<reference evidence="1 2" key="1">
    <citation type="journal article" date="2021" name="Hortic Res">
        <title>High-quality reference genome and annotation aids understanding of berry development for evergreen blueberry (Vaccinium darrowii).</title>
        <authorList>
            <person name="Yu J."/>
            <person name="Hulse-Kemp A.M."/>
            <person name="Babiker E."/>
            <person name="Staton M."/>
        </authorList>
    </citation>
    <scope>NUCLEOTIDE SEQUENCE [LARGE SCALE GENOMIC DNA]</scope>
    <source>
        <strain evidence="2">cv. NJ 8807/NJ 8810</strain>
        <tissue evidence="1">Young leaf</tissue>
    </source>
</reference>
<dbReference type="Proteomes" id="UP000828048">
    <property type="component" value="Chromosome 10"/>
</dbReference>
<organism evidence="1 2">
    <name type="scientific">Vaccinium darrowii</name>
    <dbReference type="NCBI Taxonomy" id="229202"/>
    <lineage>
        <taxon>Eukaryota</taxon>
        <taxon>Viridiplantae</taxon>
        <taxon>Streptophyta</taxon>
        <taxon>Embryophyta</taxon>
        <taxon>Tracheophyta</taxon>
        <taxon>Spermatophyta</taxon>
        <taxon>Magnoliopsida</taxon>
        <taxon>eudicotyledons</taxon>
        <taxon>Gunneridae</taxon>
        <taxon>Pentapetalae</taxon>
        <taxon>asterids</taxon>
        <taxon>Ericales</taxon>
        <taxon>Ericaceae</taxon>
        <taxon>Vaccinioideae</taxon>
        <taxon>Vaccinieae</taxon>
        <taxon>Vaccinium</taxon>
    </lineage>
</organism>
<evidence type="ECO:0000313" key="1">
    <source>
        <dbReference type="EMBL" id="KAH7841042.1"/>
    </source>
</evidence>
<protein>
    <submittedName>
        <fullName evidence="1">Uncharacterized protein</fullName>
    </submittedName>
</protein>
<comment type="caution">
    <text evidence="1">The sequence shown here is derived from an EMBL/GenBank/DDBJ whole genome shotgun (WGS) entry which is preliminary data.</text>
</comment>
<name>A0ACB7XK61_9ERIC</name>
<sequence length="182" mass="20440">MSPAKVHSQQEQEKRAIIGPRPNPLRIKEDSHVTKKHSFFPREKTRNSDHHPVIIYANSPKIIHAKARDFMALVQSLTGLSRPNEVIENEKRNPEVEDSNGSSSTISMEEISAASHQYLADMPLFTPSSTNLLFSPLPMYRYADAVSFSPLPNLGCSVSPSVFSVKREFPKFSEDGRDSVFQ</sequence>
<evidence type="ECO:0000313" key="2">
    <source>
        <dbReference type="Proteomes" id="UP000828048"/>
    </source>
</evidence>
<accession>A0ACB7XK61</accession>